<protein>
    <recommendedName>
        <fullName evidence="3">DUF429 domain-containing protein</fullName>
    </recommendedName>
</protein>
<name>A0A935T9A4_9PROT</name>
<dbReference type="Proteomes" id="UP000706151">
    <property type="component" value="Unassembled WGS sequence"/>
</dbReference>
<accession>A0A935T9A4</accession>
<dbReference type="EMBL" id="JADJOT010000010">
    <property type="protein sequence ID" value="MBK7955395.1"/>
    <property type="molecule type" value="Genomic_DNA"/>
</dbReference>
<reference evidence="1 2" key="1">
    <citation type="submission" date="2020-10" db="EMBL/GenBank/DDBJ databases">
        <title>Connecting structure to function with the recovery of over 1000 high-quality activated sludge metagenome-assembled genomes encoding full-length rRNA genes using long-read sequencing.</title>
        <authorList>
            <person name="Singleton C.M."/>
            <person name="Petriglieri F."/>
            <person name="Kristensen J.M."/>
            <person name="Kirkegaard R.H."/>
            <person name="Michaelsen T.Y."/>
            <person name="Andersen M.H."/>
            <person name="Karst S.M."/>
            <person name="Dueholm M.S."/>
            <person name="Nielsen P.H."/>
            <person name="Albertsen M."/>
        </authorList>
    </citation>
    <scope>NUCLEOTIDE SEQUENCE [LARGE SCALE GENOMIC DNA]</scope>
    <source>
        <strain evidence="1">Fred_18-Q3-R57-64_BAT3C.720</strain>
    </source>
</reference>
<evidence type="ECO:0000313" key="1">
    <source>
        <dbReference type="EMBL" id="MBK7955395.1"/>
    </source>
</evidence>
<organism evidence="1 2">
    <name type="scientific">Candidatus Accumulibacter affinis</name>
    <dbReference type="NCBI Taxonomy" id="2954384"/>
    <lineage>
        <taxon>Bacteria</taxon>
        <taxon>Pseudomonadati</taxon>
        <taxon>Pseudomonadota</taxon>
        <taxon>Betaproteobacteria</taxon>
        <taxon>Candidatus Accumulibacter</taxon>
    </lineage>
</organism>
<proteinExistence type="predicted"/>
<gene>
    <name evidence="1" type="ORF">IPK02_16420</name>
</gene>
<evidence type="ECO:0000313" key="2">
    <source>
        <dbReference type="Proteomes" id="UP000706151"/>
    </source>
</evidence>
<comment type="caution">
    <text evidence="1">The sequence shown here is derived from an EMBL/GenBank/DDBJ whole genome shotgun (WGS) entry which is preliminary data.</text>
</comment>
<sequence>MTAFDRYVGIDYSGAETPKASLKGLRVYLADGAAPASEVLPPPSPRKYWTRRGIAEWLVERLAENLSTVVGIDHGFSFPLRYFEAHHLPLDWPVFLDDFQRHWPTDDNVYVDFIRDGVCGNGAARMGNSRWRRLTEERCRAKSVFHFDVQGSVAKSSHAGIPWLRYLRRQLGEHVHFWPFDGWTIPAGRSALVEVYPALWKHAYAPENRTPDQHDAYTIATWLQQADRDGRLRAALSPSLSCAQRAEADVEGWILGVG</sequence>
<dbReference type="AlphaFoldDB" id="A0A935T9A4"/>
<evidence type="ECO:0008006" key="3">
    <source>
        <dbReference type="Google" id="ProtNLM"/>
    </source>
</evidence>